<dbReference type="Proteomes" id="UP001146670">
    <property type="component" value="Unassembled WGS sequence"/>
</dbReference>
<evidence type="ECO:0000256" key="3">
    <source>
        <dbReference type="ARBA" id="ARBA00022801"/>
    </source>
</evidence>
<comment type="caution">
    <text evidence="9">The sequence shown here is derived from an EMBL/GenBank/DDBJ whole genome shotgun (WGS) entry which is preliminary data.</text>
</comment>
<dbReference type="HAMAP" id="MF_00378">
    <property type="entry name" value="Exonuc_7_L"/>
    <property type="match status" value="1"/>
</dbReference>
<dbReference type="InterPro" id="IPR020579">
    <property type="entry name" value="Exonuc_VII_lsu_C"/>
</dbReference>
<comment type="similarity">
    <text evidence="5 6">Belongs to the XseA family.</text>
</comment>
<comment type="function">
    <text evidence="5">Bidirectionally degrades single-stranded DNA into large acid-insoluble oligonucleotides, which are then degraded further into small acid-soluble oligonucleotides.</text>
</comment>
<dbReference type="PANTHER" id="PTHR30008">
    <property type="entry name" value="EXODEOXYRIBONUCLEASE 7 LARGE SUBUNIT"/>
    <property type="match status" value="1"/>
</dbReference>
<reference evidence="9" key="1">
    <citation type="submission" date="2022-12" db="EMBL/GenBank/DDBJ databases">
        <title>Description and comparative metabolic analysis of Aerococcus sp. nov., isolated from the feces of a pig.</title>
        <authorList>
            <person name="Chang Y.-H."/>
        </authorList>
    </citation>
    <scope>NUCLEOTIDE SEQUENCE</scope>
    <source>
        <strain evidence="9">YH-aer222</strain>
    </source>
</reference>
<keyword evidence="4 5" id="KW-0269">Exonuclease</keyword>
<dbReference type="EC" id="3.1.11.6" evidence="5"/>
<dbReference type="GO" id="GO:0005737">
    <property type="term" value="C:cytoplasm"/>
    <property type="evidence" value="ECO:0007669"/>
    <property type="project" value="UniProtKB-SubCell"/>
</dbReference>
<dbReference type="PANTHER" id="PTHR30008:SF0">
    <property type="entry name" value="EXODEOXYRIBONUCLEASE 7 LARGE SUBUNIT"/>
    <property type="match status" value="1"/>
</dbReference>
<keyword evidence="1 5" id="KW-0963">Cytoplasm</keyword>
<dbReference type="EMBL" id="JAPRFR010000001">
    <property type="protein sequence ID" value="MCZ0725301.1"/>
    <property type="molecule type" value="Genomic_DNA"/>
</dbReference>
<comment type="subunit">
    <text evidence="5">Heterooligomer composed of large and small subunits.</text>
</comment>
<evidence type="ECO:0000256" key="1">
    <source>
        <dbReference type="ARBA" id="ARBA00022490"/>
    </source>
</evidence>
<evidence type="ECO:0000259" key="8">
    <source>
        <dbReference type="Pfam" id="PF13742"/>
    </source>
</evidence>
<evidence type="ECO:0000256" key="5">
    <source>
        <dbReference type="HAMAP-Rule" id="MF_00378"/>
    </source>
</evidence>
<feature type="domain" description="Exonuclease VII large subunit C-terminal" evidence="7">
    <location>
        <begin position="130"/>
        <end position="437"/>
    </location>
</feature>
<keyword evidence="10" id="KW-1185">Reference proteome</keyword>
<accession>A0A9X3FNX8</accession>
<dbReference type="Pfam" id="PF02601">
    <property type="entry name" value="Exonuc_VII_L"/>
    <property type="match status" value="1"/>
</dbReference>
<dbReference type="InterPro" id="IPR003753">
    <property type="entry name" value="Exonuc_VII_L"/>
</dbReference>
<comment type="catalytic activity">
    <reaction evidence="5 6">
        <text>Exonucleolytic cleavage in either 5'- to 3'- or 3'- to 5'-direction to yield nucleoside 5'-phosphates.</text>
        <dbReference type="EC" id="3.1.11.6"/>
    </reaction>
</comment>
<keyword evidence="3 5" id="KW-0378">Hydrolase</keyword>
<feature type="domain" description="OB-fold nucleic acid binding" evidence="8">
    <location>
        <begin position="7"/>
        <end position="101"/>
    </location>
</feature>
<keyword evidence="2 5" id="KW-0540">Nuclease</keyword>
<evidence type="ECO:0000313" key="10">
    <source>
        <dbReference type="Proteomes" id="UP001146670"/>
    </source>
</evidence>
<evidence type="ECO:0000256" key="4">
    <source>
        <dbReference type="ARBA" id="ARBA00022839"/>
    </source>
</evidence>
<evidence type="ECO:0000259" key="7">
    <source>
        <dbReference type="Pfam" id="PF02601"/>
    </source>
</evidence>
<gene>
    <name evidence="5 9" type="primary">xseA</name>
    <name evidence="9" type="ORF">OW157_01820</name>
</gene>
<dbReference type="InterPro" id="IPR025824">
    <property type="entry name" value="OB-fold_nuc-bd_dom"/>
</dbReference>
<proteinExistence type="inferred from homology"/>
<dbReference type="GO" id="GO:0006308">
    <property type="term" value="P:DNA catabolic process"/>
    <property type="evidence" value="ECO:0007669"/>
    <property type="project" value="UniProtKB-UniRule"/>
</dbReference>
<comment type="subcellular location">
    <subcellularLocation>
        <location evidence="5 6">Cytoplasm</location>
    </subcellularLocation>
</comment>
<name>A0A9X3FNX8_9LACT</name>
<dbReference type="AlphaFoldDB" id="A0A9X3FNX8"/>
<dbReference type="NCBIfam" id="TIGR00237">
    <property type="entry name" value="xseA"/>
    <property type="match status" value="1"/>
</dbReference>
<dbReference type="GO" id="GO:0003676">
    <property type="term" value="F:nucleic acid binding"/>
    <property type="evidence" value="ECO:0007669"/>
    <property type="project" value="InterPro"/>
</dbReference>
<dbReference type="CDD" id="cd04489">
    <property type="entry name" value="ExoVII_LU_OBF"/>
    <property type="match status" value="1"/>
</dbReference>
<organism evidence="9 10">
    <name type="scientific">Aerococcus kribbianus</name>
    <dbReference type="NCBI Taxonomy" id="2999064"/>
    <lineage>
        <taxon>Bacteria</taxon>
        <taxon>Bacillati</taxon>
        <taxon>Bacillota</taxon>
        <taxon>Bacilli</taxon>
        <taxon>Lactobacillales</taxon>
        <taxon>Aerococcaceae</taxon>
        <taxon>Aerococcus</taxon>
    </lineage>
</organism>
<evidence type="ECO:0000313" key="9">
    <source>
        <dbReference type="EMBL" id="MCZ0725301.1"/>
    </source>
</evidence>
<evidence type="ECO:0000256" key="6">
    <source>
        <dbReference type="RuleBase" id="RU004355"/>
    </source>
</evidence>
<dbReference type="GO" id="GO:0009318">
    <property type="term" value="C:exodeoxyribonuclease VII complex"/>
    <property type="evidence" value="ECO:0007669"/>
    <property type="project" value="UniProtKB-UniRule"/>
</dbReference>
<dbReference type="GO" id="GO:0008855">
    <property type="term" value="F:exodeoxyribonuclease VII activity"/>
    <property type="evidence" value="ECO:0007669"/>
    <property type="project" value="UniProtKB-UniRule"/>
</dbReference>
<protein>
    <recommendedName>
        <fullName evidence="5">Exodeoxyribonuclease 7 large subunit</fullName>
        <ecNumber evidence="5">3.1.11.6</ecNumber>
    </recommendedName>
    <alternativeName>
        <fullName evidence="5">Exodeoxyribonuclease VII large subunit</fullName>
        <shortName evidence="5">Exonuclease VII large subunit</shortName>
    </alternativeName>
</protein>
<dbReference type="RefSeq" id="WP_268751624.1">
    <property type="nucleotide sequence ID" value="NZ_JAPRFQ010000001.1"/>
</dbReference>
<dbReference type="Pfam" id="PF13742">
    <property type="entry name" value="tRNA_anti_2"/>
    <property type="match status" value="1"/>
</dbReference>
<evidence type="ECO:0000256" key="2">
    <source>
        <dbReference type="ARBA" id="ARBA00022722"/>
    </source>
</evidence>
<sequence>MDKDQYLTVSQLSHYIKAKFTRDPYLERVLLRGEVSNYRKRPNGHQYFSLKDDKALIAAVMFKNQFQKLKFNLEVGMNVYVVGHVGVYEGNGAYQIYIDDILPDGLGQFYQAFEQLKEKLAKEGLFDFDHKAIPSYPKRIAVVTSESGAVIRDIITTVKRRYPIVQLNLYPSQVQGAKAKDSLVANLKRIAQNDYYDLVIIGRGGGSIEDLWPFNEEIVVRQVAAMPIPVISSVGHETDTTLVDYVADVRAATPTAAAEIATPVLRDMLLKIKDWQRRIYQATNQEVLDYRKRLLKLQSAYFFKEPQRLYEIQNLRLGQTNQDLLFALQGQLTDKKDRLNKQVRGLDQASPKEMLWQAKKNQQSLHRDLHSSIQTSLTNQSHRLQALIKQLDALSPLKVLGKGYAFLANDQGPVHSVSQIDIGDRLKIHLADGKIYANVTASSKNKQKKE</sequence>